<reference evidence="1" key="1">
    <citation type="journal article" date="2019" name="Sci. Rep.">
        <title>Draft genome of Tanacetum cinerariifolium, the natural source of mosquito coil.</title>
        <authorList>
            <person name="Yamashiro T."/>
            <person name="Shiraishi A."/>
            <person name="Satake H."/>
            <person name="Nakayama K."/>
        </authorList>
    </citation>
    <scope>NUCLEOTIDE SEQUENCE</scope>
</reference>
<comment type="caution">
    <text evidence="1">The sequence shown here is derived from an EMBL/GenBank/DDBJ whole genome shotgun (WGS) entry which is preliminary data.</text>
</comment>
<name>A0A6L2K9D6_TANCI</name>
<proteinExistence type="predicted"/>
<dbReference type="EMBL" id="BKCJ010002074">
    <property type="protein sequence ID" value="GEU46068.1"/>
    <property type="molecule type" value="Genomic_DNA"/>
</dbReference>
<organism evidence="1">
    <name type="scientific">Tanacetum cinerariifolium</name>
    <name type="common">Dalmatian daisy</name>
    <name type="synonym">Chrysanthemum cinerariifolium</name>
    <dbReference type="NCBI Taxonomy" id="118510"/>
    <lineage>
        <taxon>Eukaryota</taxon>
        <taxon>Viridiplantae</taxon>
        <taxon>Streptophyta</taxon>
        <taxon>Embryophyta</taxon>
        <taxon>Tracheophyta</taxon>
        <taxon>Spermatophyta</taxon>
        <taxon>Magnoliopsida</taxon>
        <taxon>eudicotyledons</taxon>
        <taxon>Gunneridae</taxon>
        <taxon>Pentapetalae</taxon>
        <taxon>asterids</taxon>
        <taxon>campanulids</taxon>
        <taxon>Asterales</taxon>
        <taxon>Asteraceae</taxon>
        <taxon>Asteroideae</taxon>
        <taxon>Anthemideae</taxon>
        <taxon>Anthemidinae</taxon>
        <taxon>Tanacetum</taxon>
    </lineage>
</organism>
<dbReference type="AlphaFoldDB" id="A0A6L2K9D6"/>
<evidence type="ECO:0008006" key="2">
    <source>
        <dbReference type="Google" id="ProtNLM"/>
    </source>
</evidence>
<evidence type="ECO:0000313" key="1">
    <source>
        <dbReference type="EMBL" id="GEU46068.1"/>
    </source>
</evidence>
<protein>
    <recommendedName>
        <fullName evidence="2">CCHC-type domain-containing protein</fullName>
    </recommendedName>
</protein>
<sequence>MTTLADKAILSGADNHPPMLEKDMYGSWKSIMELYMMNRQHGRMILESVENAPLLWPTVEENGVTRPKKYSELSATEAIQADCDVKATNIILQGLPEVYALKMECKLFDEFDKFAYKKGESLHTGLVVLVFQRGDDPIDAINHMMSFLTAVVTSRYPPTNNQLRNSSNPRQQATINNGRVTVKPIQGRQNSLAAGMSRQYTSGPSGTNSGKQKTIVCYNCKGEGHIQVLHEEKLDFLAYQRITAAQSTQYVITNNAAYQADDLDAYDSDCDEINSAKIALMANLSHYGSDNLDVHNLDNVTNNVTDQDVQAMSISKQSNIMNQSETEITSDSNIILYSQYVNATKKRQQ</sequence>
<gene>
    <name evidence="1" type="ORF">Tci_018046</name>
</gene>
<accession>A0A6L2K9D6</accession>